<dbReference type="InterPro" id="IPR016186">
    <property type="entry name" value="C-type_lectin-like/link_sf"/>
</dbReference>
<reference evidence="3 4" key="1">
    <citation type="submission" date="2020-06" db="EMBL/GenBank/DDBJ databases">
        <authorList>
            <person name="Li R."/>
            <person name="Bekaert M."/>
        </authorList>
    </citation>
    <scope>NUCLEOTIDE SEQUENCE [LARGE SCALE GENOMIC DNA]</scope>
    <source>
        <strain evidence="4">wild</strain>
    </source>
</reference>
<name>A0A6J8ASK5_MYTCO</name>
<feature type="compositionally biased region" description="Polar residues" evidence="1">
    <location>
        <begin position="409"/>
        <end position="419"/>
    </location>
</feature>
<dbReference type="AlphaFoldDB" id="A0A6J8ASK5"/>
<evidence type="ECO:0000259" key="2">
    <source>
        <dbReference type="PROSITE" id="PS50948"/>
    </source>
</evidence>
<feature type="domain" description="Apple" evidence="2">
    <location>
        <begin position="261"/>
        <end position="350"/>
    </location>
</feature>
<evidence type="ECO:0000256" key="1">
    <source>
        <dbReference type="SAM" id="MobiDB-lite"/>
    </source>
</evidence>
<dbReference type="SUPFAM" id="SSF56436">
    <property type="entry name" value="C-type lectin-like"/>
    <property type="match status" value="1"/>
</dbReference>
<dbReference type="SUPFAM" id="SSF57414">
    <property type="entry name" value="Hairpin loop containing domain-like"/>
    <property type="match status" value="1"/>
</dbReference>
<proteinExistence type="predicted"/>
<keyword evidence="4" id="KW-1185">Reference proteome</keyword>
<dbReference type="Gene3D" id="3.10.100.10">
    <property type="entry name" value="Mannose-Binding Protein A, subunit A"/>
    <property type="match status" value="1"/>
</dbReference>
<accession>A0A6J8ASK5</accession>
<sequence>MEQKSTIVTASVSVNGNIRCWPEVLSTGEQTSQFCDKSNGTLLYMTDGLQEALMYTFTTSMQTENKDEVLAWTKHRVSKHLYDEGKIYYSEFPFSDDVQSLEESTLCIYAIFYLNNETVGWVPSDCNDNNLNTVDCCHFGRICPECWNATLYSEAVTWYTADNYCAKEGGSLVNLTHSTGVYTSFKKTPWISSGLTKFWTGHYATENIVENFEISQMNYFDEVVNNQTGCVYLIVKSQYQNFPKFQLATDSCNEATYGFICLKPTREFYFDRTEQIIYTSNVLKYDGQPYTITECQDECLEMIKNGFACNGFDYNIANSSCRFREIRFIGQNVKYDRQYSSDWDSVDRTFVHAIAGNYMPKEEAVQSTKNKGKTTSSYSYDSNDQATLYGDNAKNSDSDNTDDHLAASNGDNTDTTATGEQCPFKNVMR</sequence>
<feature type="region of interest" description="Disordered" evidence="1">
    <location>
        <begin position="362"/>
        <end position="429"/>
    </location>
</feature>
<dbReference type="InterPro" id="IPR003609">
    <property type="entry name" value="Pan_app"/>
</dbReference>
<dbReference type="EMBL" id="CACVKT020001865">
    <property type="protein sequence ID" value="CAC5372739.1"/>
    <property type="molecule type" value="Genomic_DNA"/>
</dbReference>
<evidence type="ECO:0000313" key="4">
    <source>
        <dbReference type="Proteomes" id="UP000507470"/>
    </source>
</evidence>
<evidence type="ECO:0000313" key="3">
    <source>
        <dbReference type="EMBL" id="CAC5372739.1"/>
    </source>
</evidence>
<protein>
    <recommendedName>
        <fullName evidence="2">Apple domain-containing protein</fullName>
    </recommendedName>
</protein>
<organism evidence="3 4">
    <name type="scientific">Mytilus coruscus</name>
    <name type="common">Sea mussel</name>
    <dbReference type="NCBI Taxonomy" id="42192"/>
    <lineage>
        <taxon>Eukaryota</taxon>
        <taxon>Metazoa</taxon>
        <taxon>Spiralia</taxon>
        <taxon>Lophotrochozoa</taxon>
        <taxon>Mollusca</taxon>
        <taxon>Bivalvia</taxon>
        <taxon>Autobranchia</taxon>
        <taxon>Pteriomorphia</taxon>
        <taxon>Mytilida</taxon>
        <taxon>Mytiloidea</taxon>
        <taxon>Mytilidae</taxon>
        <taxon>Mytilinae</taxon>
        <taxon>Mytilus</taxon>
    </lineage>
</organism>
<dbReference type="Proteomes" id="UP000507470">
    <property type="component" value="Unassembled WGS sequence"/>
</dbReference>
<feature type="compositionally biased region" description="Polar residues" evidence="1">
    <location>
        <begin position="365"/>
        <end position="386"/>
    </location>
</feature>
<dbReference type="PROSITE" id="PS50948">
    <property type="entry name" value="PAN"/>
    <property type="match status" value="1"/>
</dbReference>
<dbReference type="OrthoDB" id="10276444at2759"/>
<feature type="compositionally biased region" description="Basic and acidic residues" evidence="1">
    <location>
        <begin position="394"/>
        <end position="405"/>
    </location>
</feature>
<dbReference type="InterPro" id="IPR016187">
    <property type="entry name" value="CTDL_fold"/>
</dbReference>
<gene>
    <name evidence="3" type="ORF">MCOR_10739</name>
</gene>